<dbReference type="GO" id="GO:0003844">
    <property type="term" value="F:1,4-alpha-glucan branching enzyme activity"/>
    <property type="evidence" value="ECO:0007669"/>
    <property type="project" value="UniProtKB-UniRule"/>
</dbReference>
<evidence type="ECO:0000256" key="8">
    <source>
        <dbReference type="ARBA" id="ARBA00023056"/>
    </source>
</evidence>
<dbReference type="InterPro" id="IPR013783">
    <property type="entry name" value="Ig-like_fold"/>
</dbReference>
<dbReference type="InterPro" id="IPR006048">
    <property type="entry name" value="A-amylase/branching_C"/>
</dbReference>
<comment type="similarity">
    <text evidence="4 10">Belongs to the glycosyl hydrolase 13 family. GlgB subfamily.</text>
</comment>
<dbReference type="NCBIfam" id="TIGR01515">
    <property type="entry name" value="branching_enzym"/>
    <property type="match status" value="1"/>
</dbReference>
<organism evidence="13 14">
    <name type="scientific">Lawsonibacter faecis</name>
    <dbReference type="NCBI Taxonomy" id="2763052"/>
    <lineage>
        <taxon>Bacteria</taxon>
        <taxon>Bacillati</taxon>
        <taxon>Bacillota</taxon>
        <taxon>Clostridia</taxon>
        <taxon>Eubacteriales</taxon>
        <taxon>Oscillospiraceae</taxon>
        <taxon>Lawsonibacter</taxon>
    </lineage>
</organism>
<comment type="subunit">
    <text evidence="10">Monomer.</text>
</comment>
<dbReference type="NCBIfam" id="NF008967">
    <property type="entry name" value="PRK12313.1"/>
    <property type="match status" value="1"/>
</dbReference>
<evidence type="ECO:0000313" key="13">
    <source>
        <dbReference type="EMBL" id="MBC5736872.1"/>
    </source>
</evidence>
<dbReference type="InterPro" id="IPR017853">
    <property type="entry name" value="GH"/>
</dbReference>
<dbReference type="NCBIfam" id="NF003811">
    <property type="entry name" value="PRK05402.1"/>
    <property type="match status" value="1"/>
</dbReference>
<dbReference type="InterPro" id="IPR004193">
    <property type="entry name" value="Glyco_hydro_13_N"/>
</dbReference>
<comment type="caution">
    <text evidence="13">The sequence shown here is derived from an EMBL/GenBank/DDBJ whole genome shotgun (WGS) entry which is preliminary data.</text>
</comment>
<accession>A0A8J6JKC9</accession>
<dbReference type="CDD" id="cd02855">
    <property type="entry name" value="E_set_GBE_prok_N"/>
    <property type="match status" value="1"/>
</dbReference>
<evidence type="ECO:0000256" key="5">
    <source>
        <dbReference type="ARBA" id="ARBA00022600"/>
    </source>
</evidence>
<gene>
    <name evidence="10 13" type="primary">glgB</name>
    <name evidence="13" type="ORF">H8S62_07580</name>
</gene>
<dbReference type="UniPathway" id="UPA00164"/>
<dbReference type="SUPFAM" id="SSF51011">
    <property type="entry name" value="Glycosyl hydrolase domain"/>
    <property type="match status" value="1"/>
</dbReference>
<keyword evidence="9 10" id="KW-0119">Carbohydrate metabolism</keyword>
<evidence type="ECO:0000256" key="10">
    <source>
        <dbReference type="HAMAP-Rule" id="MF_00685"/>
    </source>
</evidence>
<evidence type="ECO:0000256" key="7">
    <source>
        <dbReference type="ARBA" id="ARBA00022679"/>
    </source>
</evidence>
<dbReference type="InterPro" id="IPR044143">
    <property type="entry name" value="GlgB_N_E_set_prok"/>
</dbReference>
<keyword evidence="14" id="KW-1185">Reference proteome</keyword>
<dbReference type="GO" id="GO:0005978">
    <property type="term" value="P:glycogen biosynthetic process"/>
    <property type="evidence" value="ECO:0007669"/>
    <property type="project" value="UniProtKB-UniRule"/>
</dbReference>
<dbReference type="SUPFAM" id="SSF51445">
    <property type="entry name" value="(Trans)glycosidases"/>
    <property type="match status" value="1"/>
</dbReference>
<dbReference type="RefSeq" id="WP_186918922.1">
    <property type="nucleotide sequence ID" value="NZ_JACOPQ010000005.1"/>
</dbReference>
<dbReference type="GO" id="GO:0005829">
    <property type="term" value="C:cytosol"/>
    <property type="evidence" value="ECO:0007669"/>
    <property type="project" value="TreeGrafter"/>
</dbReference>
<dbReference type="GO" id="GO:0004553">
    <property type="term" value="F:hydrolase activity, hydrolyzing O-glycosyl compounds"/>
    <property type="evidence" value="ECO:0007669"/>
    <property type="project" value="InterPro"/>
</dbReference>
<dbReference type="PIRSF" id="PIRSF000463">
    <property type="entry name" value="GlgB"/>
    <property type="match status" value="1"/>
</dbReference>
<comment type="pathway">
    <text evidence="3 10">Glycan biosynthesis; glycogen biosynthesis.</text>
</comment>
<dbReference type="Proteomes" id="UP000607645">
    <property type="component" value="Unassembled WGS sequence"/>
</dbReference>
<dbReference type="AlphaFoldDB" id="A0A8J6JKC9"/>
<evidence type="ECO:0000256" key="9">
    <source>
        <dbReference type="ARBA" id="ARBA00023277"/>
    </source>
</evidence>
<dbReference type="Pfam" id="PF00128">
    <property type="entry name" value="Alpha-amylase"/>
    <property type="match status" value="2"/>
</dbReference>
<dbReference type="EC" id="2.4.1.18" evidence="10"/>
<dbReference type="Pfam" id="PF02922">
    <property type="entry name" value="CBM_48"/>
    <property type="match status" value="1"/>
</dbReference>
<dbReference type="SMART" id="SM00642">
    <property type="entry name" value="Aamy"/>
    <property type="match status" value="1"/>
</dbReference>
<dbReference type="GO" id="GO:0043169">
    <property type="term" value="F:cation binding"/>
    <property type="evidence" value="ECO:0007669"/>
    <property type="project" value="InterPro"/>
</dbReference>
<evidence type="ECO:0000256" key="3">
    <source>
        <dbReference type="ARBA" id="ARBA00004964"/>
    </source>
</evidence>
<dbReference type="Pfam" id="PF02806">
    <property type="entry name" value="Alpha-amylase_C"/>
    <property type="match status" value="1"/>
</dbReference>
<dbReference type="CDD" id="cd11322">
    <property type="entry name" value="AmyAc_Glg_BE"/>
    <property type="match status" value="1"/>
</dbReference>
<dbReference type="InterPro" id="IPR037439">
    <property type="entry name" value="Branching_enzy"/>
</dbReference>
<dbReference type="InterPro" id="IPR006407">
    <property type="entry name" value="GlgB"/>
</dbReference>
<feature type="domain" description="Glycosyl hydrolase family 13 catalytic" evidence="12">
    <location>
        <begin position="157"/>
        <end position="517"/>
    </location>
</feature>
<proteinExistence type="inferred from homology"/>
<comment type="function">
    <text evidence="2 10">Catalyzes the formation of the alpha-1,6-glucosidic linkages in glycogen by scission of a 1,4-alpha-linked oligosaccharide from growing alpha-1,4-glucan chains and the subsequent attachment of the oligosaccharide to the alpha-1,6 position.</text>
</comment>
<evidence type="ECO:0000256" key="2">
    <source>
        <dbReference type="ARBA" id="ARBA00002953"/>
    </source>
</evidence>
<dbReference type="PANTHER" id="PTHR43651:SF3">
    <property type="entry name" value="1,4-ALPHA-GLUCAN-BRANCHING ENZYME"/>
    <property type="match status" value="1"/>
</dbReference>
<dbReference type="FunFam" id="3.20.20.80:FF:000003">
    <property type="entry name" value="1,4-alpha-glucan branching enzyme GlgB"/>
    <property type="match status" value="1"/>
</dbReference>
<dbReference type="HAMAP" id="MF_00685">
    <property type="entry name" value="GlgB"/>
    <property type="match status" value="1"/>
</dbReference>
<sequence length="671" mass="76432">MAAQKLTAPAPRPDTPLGLFLSGGNCHAQNYLGSHPDVRDGAAGYVFRVWAPHARQAAVMGDFNGWSDESHPMTRLEGGVWETFIPGLNRYDAYKYAIHTADGRVLAKADPYAFHAETRPGTASKLYDLSGYQWGDKGWLEHRKKSPVYENPLNIYEVHLGSWRRTGEGEFLSYRTIAEYLVPYVKEMGFTHVELMPVTEHPLDASWGYQCTGYFAATSRFGTPHDLMYLIDQLHQAGVGVILDWVPAHFPKDAFGLYEFDGSACYEYADPRKGEHADWGTRVFDYGRNEVRSFLYSSALFWLEQYHIDGLRVDAVASMLYLDYSREAGQWVPNIHGGRENLEAIEFLRELNTSVFTRHGDVLMIAEESTAWPLVSHPVSEGGLGFNLKWNMGWMNDIVHYMTLDPYFRQYNHKDITFSLVYAFSENFILPLSHDEVVHMKGSFLNKMPGEYLEKFSGVRAFYAYMLTHPGKKLLMMGSEFGQWNEWHFEYSLDWHLMENRENQETRQFFKDANAFYLAHKELWELDFSWEGFQWLCADDNHNNCASFLRKDKKGDFLLVACNFSPVHRPGYRLGAPCRGTYQCVFNTDDERYGGAGLGDKAPIDSEDAGCHGQEQSLVLDLPPMSAVIYRCIRKKPALKKKTALVKTDAGKITVPAVKKKAAAPAVKKNI</sequence>
<evidence type="ECO:0000256" key="6">
    <source>
        <dbReference type="ARBA" id="ARBA00022676"/>
    </source>
</evidence>
<evidence type="ECO:0000256" key="4">
    <source>
        <dbReference type="ARBA" id="ARBA00009000"/>
    </source>
</evidence>
<dbReference type="Gene3D" id="2.60.40.1180">
    <property type="entry name" value="Golgi alpha-mannosidase II"/>
    <property type="match status" value="1"/>
</dbReference>
<feature type="active site" description="Nucleophile" evidence="10 11">
    <location>
        <position position="314"/>
    </location>
</feature>
<evidence type="ECO:0000256" key="1">
    <source>
        <dbReference type="ARBA" id="ARBA00000826"/>
    </source>
</evidence>
<dbReference type="Gene3D" id="3.20.20.80">
    <property type="entry name" value="Glycosidases"/>
    <property type="match status" value="1"/>
</dbReference>
<dbReference type="FunFam" id="2.60.40.1180:FF:000002">
    <property type="entry name" value="1,4-alpha-glucan branching enzyme GlgB"/>
    <property type="match status" value="1"/>
</dbReference>
<keyword evidence="8 10" id="KW-0320">Glycogen biosynthesis</keyword>
<name>A0A8J6JKC9_9FIRM</name>
<evidence type="ECO:0000259" key="12">
    <source>
        <dbReference type="SMART" id="SM00642"/>
    </source>
</evidence>
<evidence type="ECO:0000256" key="11">
    <source>
        <dbReference type="PIRSR" id="PIRSR000463-1"/>
    </source>
</evidence>
<comment type="catalytic activity">
    <reaction evidence="1 10">
        <text>Transfers a segment of a (1-&gt;4)-alpha-D-glucan chain to a primary hydroxy group in a similar glucan chain.</text>
        <dbReference type="EC" id="2.4.1.18"/>
    </reaction>
</comment>
<keyword evidence="5 10" id="KW-0321">Glycogen metabolism</keyword>
<dbReference type="InterPro" id="IPR013780">
    <property type="entry name" value="Glyco_hydro_b"/>
</dbReference>
<keyword evidence="6 10" id="KW-0328">Glycosyltransferase</keyword>
<keyword evidence="7 10" id="KW-0808">Transferase</keyword>
<feature type="active site" description="Proton donor" evidence="10 11">
    <location>
        <position position="367"/>
    </location>
</feature>
<dbReference type="PANTHER" id="PTHR43651">
    <property type="entry name" value="1,4-ALPHA-GLUCAN-BRANCHING ENZYME"/>
    <property type="match status" value="1"/>
</dbReference>
<evidence type="ECO:0000313" key="14">
    <source>
        <dbReference type="Proteomes" id="UP000607645"/>
    </source>
</evidence>
<dbReference type="Gene3D" id="2.60.40.10">
    <property type="entry name" value="Immunoglobulins"/>
    <property type="match status" value="1"/>
</dbReference>
<reference evidence="13" key="1">
    <citation type="submission" date="2020-08" db="EMBL/GenBank/DDBJ databases">
        <title>Genome public.</title>
        <authorList>
            <person name="Liu C."/>
            <person name="Sun Q."/>
        </authorList>
    </citation>
    <scope>NUCLEOTIDE SEQUENCE</scope>
    <source>
        <strain evidence="13">NSJ-52</strain>
    </source>
</reference>
<dbReference type="InterPro" id="IPR006047">
    <property type="entry name" value="GH13_cat_dom"/>
</dbReference>
<protein>
    <recommendedName>
        <fullName evidence="10">1,4-alpha-glucan branching enzyme GlgB</fullName>
        <ecNumber evidence="10">2.4.1.18</ecNumber>
    </recommendedName>
    <alternativeName>
        <fullName evidence="10">1,4-alpha-D-glucan:1,4-alpha-D-glucan 6-glucosyl-transferase</fullName>
    </alternativeName>
    <alternativeName>
        <fullName evidence="10">Alpha-(1-&gt;4)-glucan branching enzyme</fullName>
    </alternativeName>
    <alternativeName>
        <fullName evidence="10">Glycogen branching enzyme</fullName>
        <shortName evidence="10">BE</shortName>
    </alternativeName>
</protein>
<dbReference type="EMBL" id="JACOPQ010000005">
    <property type="protein sequence ID" value="MBC5736872.1"/>
    <property type="molecule type" value="Genomic_DNA"/>
</dbReference>